<dbReference type="InterPro" id="IPR051970">
    <property type="entry name" value="TEL2_Regulation"/>
</dbReference>
<dbReference type="Proteomes" id="UP001306508">
    <property type="component" value="Unassembled WGS sequence"/>
</dbReference>
<proteinExistence type="inferred from homology"/>
<evidence type="ECO:0000259" key="2">
    <source>
        <dbReference type="Pfam" id="PF10193"/>
    </source>
</evidence>
<comment type="similarity">
    <text evidence="1">Belongs to the TEL2 family.</text>
</comment>
<organism evidence="3 4">
    <name type="scientific">Arxiozyma heterogenica</name>
    <dbReference type="NCBI Taxonomy" id="278026"/>
    <lineage>
        <taxon>Eukaryota</taxon>
        <taxon>Fungi</taxon>
        <taxon>Dikarya</taxon>
        <taxon>Ascomycota</taxon>
        <taxon>Saccharomycotina</taxon>
        <taxon>Saccharomycetes</taxon>
        <taxon>Saccharomycetales</taxon>
        <taxon>Saccharomycetaceae</taxon>
        <taxon>Arxiozyma</taxon>
    </lineage>
</organism>
<dbReference type="GO" id="GO:0042162">
    <property type="term" value="F:telomeric DNA binding"/>
    <property type="evidence" value="ECO:0007669"/>
    <property type="project" value="TreeGrafter"/>
</dbReference>
<dbReference type="GO" id="GO:0005829">
    <property type="term" value="C:cytosol"/>
    <property type="evidence" value="ECO:0007669"/>
    <property type="project" value="TreeGrafter"/>
</dbReference>
<dbReference type="PANTHER" id="PTHR15830:SF10">
    <property type="entry name" value="TELOMERE LENGTH REGULATION PROTEIN TEL2 HOMOLOG"/>
    <property type="match status" value="1"/>
</dbReference>
<reference evidence="4" key="1">
    <citation type="submission" date="2023-07" db="EMBL/GenBank/DDBJ databases">
        <title>A draft genome of Kazachstania heterogenica Y-27499.</title>
        <authorList>
            <person name="Donic C."/>
            <person name="Kralova J.S."/>
            <person name="Fidel L."/>
            <person name="Ben-Dor S."/>
            <person name="Jung S."/>
        </authorList>
    </citation>
    <scope>NUCLEOTIDE SEQUENCE [LARGE SCALE GENOMIC DNA]</scope>
    <source>
        <strain evidence="4">Y27499</strain>
    </source>
</reference>
<dbReference type="AlphaFoldDB" id="A0AAN8A730"/>
<dbReference type="InterPro" id="IPR038528">
    <property type="entry name" value="TEL2_C_sf"/>
</dbReference>
<name>A0AAN8A730_9SACH</name>
<gene>
    <name evidence="3" type="ORF">RI543_004022</name>
</gene>
<evidence type="ECO:0000256" key="1">
    <source>
        <dbReference type="ARBA" id="ARBA00006133"/>
    </source>
</evidence>
<dbReference type="Gene3D" id="1.25.40.720">
    <property type="entry name" value="Telomere length regulation protein 2, C-terminal domain"/>
    <property type="match status" value="2"/>
</dbReference>
<accession>A0AAN8A730</accession>
<dbReference type="InterPro" id="IPR019337">
    <property type="entry name" value="Telomere_length_regulation_dom"/>
</dbReference>
<comment type="caution">
    <text evidence="3">The sequence shown here is derived from an EMBL/GenBank/DDBJ whole genome shotgun (WGS) entry which is preliminary data.</text>
</comment>
<evidence type="ECO:0000313" key="3">
    <source>
        <dbReference type="EMBL" id="KAK5778361.1"/>
    </source>
</evidence>
<dbReference type="GO" id="GO:0051879">
    <property type="term" value="F:Hsp90 protein binding"/>
    <property type="evidence" value="ECO:0007669"/>
    <property type="project" value="TreeGrafter"/>
</dbReference>
<dbReference type="PANTHER" id="PTHR15830">
    <property type="entry name" value="TELOMERE LENGTH REGULATION PROTEIN TEL2 FAMILY MEMBER"/>
    <property type="match status" value="1"/>
</dbReference>
<dbReference type="EMBL" id="JAWIZZ010000053">
    <property type="protein sequence ID" value="KAK5778361.1"/>
    <property type="molecule type" value="Genomic_DNA"/>
</dbReference>
<evidence type="ECO:0000313" key="4">
    <source>
        <dbReference type="Proteomes" id="UP001306508"/>
    </source>
</evidence>
<dbReference type="GO" id="GO:0051083">
    <property type="term" value="P:'de novo' cotranslational protein folding"/>
    <property type="evidence" value="ECO:0007669"/>
    <property type="project" value="TreeGrafter"/>
</dbReference>
<feature type="domain" description="Telomere length regulation protein conserved" evidence="2">
    <location>
        <begin position="462"/>
        <end position="573"/>
    </location>
</feature>
<keyword evidence="4" id="KW-1185">Reference proteome</keyword>
<protein>
    <recommendedName>
        <fullName evidence="2">Telomere length regulation protein conserved domain-containing protein</fullName>
    </recommendedName>
</protein>
<dbReference type="Pfam" id="PF10193">
    <property type="entry name" value="Telomere_reg-2"/>
    <property type="match status" value="1"/>
</dbReference>
<sequence>MSLFGVLKGGPSGDIIDNTLKDYFANDITQALILEDKLIIIKYLVPLTPTFQVSTLNYIFRLFNNDSLLLSQLVRFTSELEPCRKERLLYEEFLIKYISKNPSILYNYIASLPLKHNMLQKNIIKAMFFGSQIYNVLYKAESDFTIFQYIEILVDHWEHIFEKLNDDKDFKFWNILADFLSRCFSFHPKYVPSSMVDHIFFKHSSNFQVLLKILSEGSLLERSKIIGTYILPHLELKCSSQNYNTIYKIIKRIFDLDNQHLPINLEVLLSFKSLYFQEILIRSMANNKNKKLEVLGDLLERFEDISNNSDSFDEEVINDKDDRISKILFIALKYNFSKEERFELSQNEKFLNCVTSRLQNRNTAIRERTMFLAKYLTANELKYESDYRIDIPDLVLLNDIAEINFSVLFNSNTENKRKLQTNEVTKISTEMDILSLEDSDDEDSDDEDEDENNNRGKHRKYIVFLKDLLKEYIELNQNQRNDLVSLLKRTVKLVRQKRLLPLEVSYYAEELMQNIVILNNNFEEKNFEQWRIMALISLIVVVPDKIDGLFKILFNAELSLQQRMSILSSIGLASRELRGIDDKEVLKAEYDFPSKRLPWDNRDVINTSEKIDDITNMENDQNNLISSSTVTWRSKKLDIISGKQMLKKKNEFRIYASKFFYPLANGWLNGINLGSYDKIFKAHYMATLRIVYSCADPIHNYELMTQMMEIIINQAIEQKVPIDV</sequence>